<protein>
    <submittedName>
        <fullName evidence="7">Glutathione ABC transporter substrate-binding protein</fullName>
    </submittedName>
</protein>
<dbReference type="RefSeq" id="WP_216687923.1">
    <property type="nucleotide sequence ID" value="NZ_CAUPKR010000028.1"/>
</dbReference>
<accession>A0ABS6GS80</accession>
<proteinExistence type="inferred from homology"/>
<evidence type="ECO:0000256" key="2">
    <source>
        <dbReference type="ARBA" id="ARBA00022448"/>
    </source>
</evidence>
<evidence type="ECO:0000259" key="6">
    <source>
        <dbReference type="Pfam" id="PF00496"/>
    </source>
</evidence>
<dbReference type="InterPro" id="IPR039424">
    <property type="entry name" value="SBP_5"/>
</dbReference>
<evidence type="ECO:0000256" key="5">
    <source>
        <dbReference type="SAM" id="SignalP"/>
    </source>
</evidence>
<gene>
    <name evidence="7" type="ORF">KQ486_13220</name>
</gene>
<evidence type="ECO:0000256" key="1">
    <source>
        <dbReference type="ARBA" id="ARBA00005695"/>
    </source>
</evidence>
<evidence type="ECO:0000256" key="4">
    <source>
        <dbReference type="SAM" id="MobiDB-lite"/>
    </source>
</evidence>
<evidence type="ECO:0000256" key="3">
    <source>
        <dbReference type="ARBA" id="ARBA00022729"/>
    </source>
</evidence>
<feature type="domain" description="Solute-binding protein family 5" evidence="6">
    <location>
        <begin position="101"/>
        <end position="466"/>
    </location>
</feature>
<name>A0ABS6GS80_9BACI</name>
<dbReference type="PIRSF" id="PIRSF002741">
    <property type="entry name" value="MppA"/>
    <property type="match status" value="1"/>
</dbReference>
<dbReference type="Proteomes" id="UP000812672">
    <property type="component" value="Unassembled WGS sequence"/>
</dbReference>
<dbReference type="EMBL" id="JAHLZF010000028">
    <property type="protein sequence ID" value="MBU6081977.1"/>
    <property type="molecule type" value="Genomic_DNA"/>
</dbReference>
<feature type="signal peptide" evidence="5">
    <location>
        <begin position="1"/>
        <end position="24"/>
    </location>
</feature>
<feature type="chain" id="PRO_5045993357" evidence="5">
    <location>
        <begin position="25"/>
        <end position="549"/>
    </location>
</feature>
<dbReference type="PANTHER" id="PTHR30290:SF9">
    <property type="entry name" value="OLIGOPEPTIDE-BINDING PROTEIN APPA"/>
    <property type="match status" value="1"/>
</dbReference>
<keyword evidence="3 5" id="KW-0732">Signal</keyword>
<dbReference type="InterPro" id="IPR000914">
    <property type="entry name" value="SBP_5_dom"/>
</dbReference>
<feature type="region of interest" description="Disordered" evidence="4">
    <location>
        <begin position="28"/>
        <end position="58"/>
    </location>
</feature>
<evidence type="ECO:0000313" key="7">
    <source>
        <dbReference type="EMBL" id="MBU6081977.1"/>
    </source>
</evidence>
<dbReference type="PROSITE" id="PS51257">
    <property type="entry name" value="PROKAR_LIPOPROTEIN"/>
    <property type="match status" value="1"/>
</dbReference>
<evidence type="ECO:0000313" key="8">
    <source>
        <dbReference type="Proteomes" id="UP000812672"/>
    </source>
</evidence>
<dbReference type="PANTHER" id="PTHR30290">
    <property type="entry name" value="PERIPLASMIC BINDING COMPONENT OF ABC TRANSPORTER"/>
    <property type="match status" value="1"/>
</dbReference>
<comment type="caution">
    <text evidence="7">The sequence shown here is derived from an EMBL/GenBank/DDBJ whole genome shotgun (WGS) entry which is preliminary data.</text>
</comment>
<sequence length="549" mass="60029">MKNTKSLFLLMLSIAFMFVLVACAGDGDPETTEADEETTDGGEETSSEESESGEETAEDEVIIAVPAELSSLSAHGSNDVPSGNVRTNIYETLVNLDEEGKPQPGLATEWEQIDDTTWHFKIREGVTFHDGTELDANVVKTNFDRLLDPEIASQGGSVVAAIESVEVVDDYTFGVNLEYAFAAIVNHLAHNSTAIMSADIIEADYEGMDNGDEVDQYIEKNPVGSGPFMLASNDDYLPGDQITLTRNEDYWGEMPEIKKITFRTIPETDARLAELETGSVHIADAIEPDNVERVSNMEGVSSLAESSTSLNFIAFNTQVEPFDDERVRRAISMAIDKSQIIDGIFVGTSIPANGPIPPGVFGHDPNAEAIGYDLEEAKSLLAEAGYPDGFEVSLKTNSDNSQRMSMATYIESALSELNITVNIEGMEFGAFIDDTAEGQTEMFILGWSTPTMDADYSTYMLFHSSNHGLPGNMTFFDDPEVDEILDEARRAADEEERLKLYSEATEMLNQKAPMVFVNHTEYLLGVSDNVEGFGVAANGYYKFNGVSLK</sequence>
<comment type="similarity">
    <text evidence="1">Belongs to the bacterial solute-binding protein 5 family.</text>
</comment>
<reference evidence="7 8" key="1">
    <citation type="journal article" date="2011" name="Int. J. Syst. Evol. Microbiol.">
        <title>Allobacillus halotolerans gen. nov., sp. nov. isolated from shrimp paste.</title>
        <authorList>
            <person name="Sheu S.Y."/>
            <person name="Arun A.B."/>
            <person name="Jiang S.R."/>
            <person name="Young C.C."/>
            <person name="Chen W.M."/>
        </authorList>
    </citation>
    <scope>NUCLEOTIDE SEQUENCE [LARGE SCALE GENOMIC DNA]</scope>
    <source>
        <strain evidence="7 8">LMG 24826</strain>
    </source>
</reference>
<dbReference type="InterPro" id="IPR030678">
    <property type="entry name" value="Peptide/Ni-bd"/>
</dbReference>
<dbReference type="Pfam" id="PF00496">
    <property type="entry name" value="SBP_bac_5"/>
    <property type="match status" value="1"/>
</dbReference>
<organism evidence="7 8">
    <name type="scientific">Allobacillus halotolerans</name>
    <dbReference type="NCBI Taxonomy" id="570278"/>
    <lineage>
        <taxon>Bacteria</taxon>
        <taxon>Bacillati</taxon>
        <taxon>Bacillota</taxon>
        <taxon>Bacilli</taxon>
        <taxon>Bacillales</taxon>
        <taxon>Bacillaceae</taxon>
        <taxon>Allobacillus</taxon>
    </lineage>
</organism>
<dbReference type="CDD" id="cd08499">
    <property type="entry name" value="PBP2_Ylib_like"/>
    <property type="match status" value="1"/>
</dbReference>
<keyword evidence="2" id="KW-0813">Transport</keyword>
<keyword evidence="8" id="KW-1185">Reference proteome</keyword>